<dbReference type="Proteomes" id="UP001224359">
    <property type="component" value="Unassembled WGS sequence"/>
</dbReference>
<evidence type="ECO:0000256" key="6">
    <source>
        <dbReference type="RuleBase" id="RU000716"/>
    </source>
</evidence>
<dbReference type="NCBIfam" id="TIGR02937">
    <property type="entry name" value="sigma70-ECF"/>
    <property type="match status" value="1"/>
</dbReference>
<dbReference type="Pfam" id="PF08281">
    <property type="entry name" value="Sigma70_r4_2"/>
    <property type="match status" value="1"/>
</dbReference>
<accession>A0ABT9VE82</accession>
<evidence type="ECO:0000256" key="4">
    <source>
        <dbReference type="ARBA" id="ARBA00023125"/>
    </source>
</evidence>
<dbReference type="InterPro" id="IPR039425">
    <property type="entry name" value="RNA_pol_sigma-70-like"/>
</dbReference>
<dbReference type="InterPro" id="IPR013249">
    <property type="entry name" value="RNA_pol_sigma70_r4_t2"/>
</dbReference>
<dbReference type="InterPro" id="IPR000838">
    <property type="entry name" value="RNA_pol_sigma70_ECF_CS"/>
</dbReference>
<dbReference type="PROSITE" id="PS01063">
    <property type="entry name" value="SIGMA70_ECF"/>
    <property type="match status" value="1"/>
</dbReference>
<evidence type="ECO:0000313" key="10">
    <source>
        <dbReference type="Proteomes" id="UP001224359"/>
    </source>
</evidence>
<feature type="domain" description="RNA polymerase sigma-70 region 2" evidence="7">
    <location>
        <begin position="10"/>
        <end position="74"/>
    </location>
</feature>
<dbReference type="Gene3D" id="1.10.1740.10">
    <property type="match status" value="1"/>
</dbReference>
<comment type="similarity">
    <text evidence="1 6">Belongs to the sigma-70 factor family. ECF subfamily.</text>
</comment>
<keyword evidence="5 6" id="KW-0804">Transcription</keyword>
<dbReference type="Gene3D" id="1.10.10.10">
    <property type="entry name" value="Winged helix-like DNA-binding domain superfamily/Winged helix DNA-binding domain"/>
    <property type="match status" value="1"/>
</dbReference>
<feature type="domain" description="RNA polymerase sigma factor 70 region 4 type 2" evidence="8">
    <location>
        <begin position="106"/>
        <end position="158"/>
    </location>
</feature>
<dbReference type="InterPro" id="IPR036388">
    <property type="entry name" value="WH-like_DNA-bd_sf"/>
</dbReference>
<dbReference type="CDD" id="cd06171">
    <property type="entry name" value="Sigma70_r4"/>
    <property type="match status" value="1"/>
</dbReference>
<comment type="caution">
    <text evidence="9">The sequence shown here is derived from an EMBL/GenBank/DDBJ whole genome shotgun (WGS) entry which is preliminary data.</text>
</comment>
<dbReference type="InterPro" id="IPR014284">
    <property type="entry name" value="RNA_pol_sigma-70_dom"/>
</dbReference>
<dbReference type="RefSeq" id="WP_306975632.1">
    <property type="nucleotide sequence ID" value="NZ_JAUSTQ010000004.1"/>
</dbReference>
<gene>
    <name evidence="9" type="ORF">J2S77_001243</name>
</gene>
<dbReference type="SUPFAM" id="SSF88659">
    <property type="entry name" value="Sigma3 and sigma4 domains of RNA polymerase sigma factors"/>
    <property type="match status" value="1"/>
</dbReference>
<proteinExistence type="inferred from homology"/>
<dbReference type="EMBL" id="JAUSTQ010000004">
    <property type="protein sequence ID" value="MDQ0159279.1"/>
    <property type="molecule type" value="Genomic_DNA"/>
</dbReference>
<keyword evidence="10" id="KW-1185">Reference proteome</keyword>
<name>A0ABT9VE82_9BACI</name>
<keyword evidence="2 6" id="KW-0805">Transcription regulation</keyword>
<evidence type="ECO:0000256" key="3">
    <source>
        <dbReference type="ARBA" id="ARBA00023082"/>
    </source>
</evidence>
<evidence type="ECO:0000256" key="5">
    <source>
        <dbReference type="ARBA" id="ARBA00023163"/>
    </source>
</evidence>
<keyword evidence="3 6" id="KW-0731">Sigma factor</keyword>
<evidence type="ECO:0000259" key="8">
    <source>
        <dbReference type="Pfam" id="PF08281"/>
    </source>
</evidence>
<dbReference type="SUPFAM" id="SSF88946">
    <property type="entry name" value="Sigma2 domain of RNA polymerase sigma factors"/>
    <property type="match status" value="1"/>
</dbReference>
<evidence type="ECO:0000256" key="2">
    <source>
        <dbReference type="ARBA" id="ARBA00023015"/>
    </source>
</evidence>
<dbReference type="InterPro" id="IPR013325">
    <property type="entry name" value="RNA_pol_sigma_r2"/>
</dbReference>
<sequence length="170" mass="19981">MDDDLIIKWFDQYADDIYRFLVFRLGTPDVEDLVQDVFIKAINHHQSFRGDANPKTWLISIARNLATDQMRKNKVRDWRRLIDEEDYQPKTVDSPETVVENTELRVYVRELINQLKPNYRDVVFLRGIEEFTVAETAQVLGWSENKVSTTYHRAIKALQRKGGVAFESES</sequence>
<dbReference type="PANTHER" id="PTHR43133">
    <property type="entry name" value="RNA POLYMERASE ECF-TYPE SIGMA FACTO"/>
    <property type="match status" value="1"/>
</dbReference>
<protein>
    <recommendedName>
        <fullName evidence="6">RNA polymerase sigma factor</fullName>
    </recommendedName>
</protein>
<dbReference type="InterPro" id="IPR007627">
    <property type="entry name" value="RNA_pol_sigma70_r2"/>
</dbReference>
<evidence type="ECO:0000256" key="1">
    <source>
        <dbReference type="ARBA" id="ARBA00010641"/>
    </source>
</evidence>
<organism evidence="9 10">
    <name type="scientific">Alkalibacillus salilacus</name>
    <dbReference type="NCBI Taxonomy" id="284582"/>
    <lineage>
        <taxon>Bacteria</taxon>
        <taxon>Bacillati</taxon>
        <taxon>Bacillota</taxon>
        <taxon>Bacilli</taxon>
        <taxon>Bacillales</taxon>
        <taxon>Bacillaceae</taxon>
        <taxon>Alkalibacillus</taxon>
    </lineage>
</organism>
<dbReference type="Pfam" id="PF04542">
    <property type="entry name" value="Sigma70_r2"/>
    <property type="match status" value="1"/>
</dbReference>
<evidence type="ECO:0000313" key="9">
    <source>
        <dbReference type="EMBL" id="MDQ0159279.1"/>
    </source>
</evidence>
<dbReference type="InterPro" id="IPR013324">
    <property type="entry name" value="RNA_pol_sigma_r3/r4-like"/>
</dbReference>
<reference evidence="9 10" key="1">
    <citation type="submission" date="2023-07" db="EMBL/GenBank/DDBJ databases">
        <title>Genomic Encyclopedia of Type Strains, Phase IV (KMG-IV): sequencing the most valuable type-strain genomes for metagenomic binning, comparative biology and taxonomic classification.</title>
        <authorList>
            <person name="Goeker M."/>
        </authorList>
    </citation>
    <scope>NUCLEOTIDE SEQUENCE [LARGE SCALE GENOMIC DNA]</scope>
    <source>
        <strain evidence="9 10">DSM 16460</strain>
    </source>
</reference>
<keyword evidence="4 6" id="KW-0238">DNA-binding</keyword>
<dbReference type="PANTHER" id="PTHR43133:SF8">
    <property type="entry name" value="RNA POLYMERASE SIGMA FACTOR HI_1459-RELATED"/>
    <property type="match status" value="1"/>
</dbReference>
<evidence type="ECO:0000259" key="7">
    <source>
        <dbReference type="Pfam" id="PF04542"/>
    </source>
</evidence>